<reference evidence="1" key="1">
    <citation type="submission" date="2021-02" db="EMBL/GenBank/DDBJ databases">
        <authorList>
            <consortium name="DOE Joint Genome Institute"/>
            <person name="Ahrendt S."/>
            <person name="Looney B.P."/>
            <person name="Miyauchi S."/>
            <person name="Morin E."/>
            <person name="Drula E."/>
            <person name="Courty P.E."/>
            <person name="Chicoki N."/>
            <person name="Fauchery L."/>
            <person name="Kohler A."/>
            <person name="Kuo A."/>
            <person name="Labutti K."/>
            <person name="Pangilinan J."/>
            <person name="Lipzen A."/>
            <person name="Riley R."/>
            <person name="Andreopoulos W."/>
            <person name="He G."/>
            <person name="Johnson J."/>
            <person name="Barry K.W."/>
            <person name="Grigoriev I.V."/>
            <person name="Nagy L."/>
            <person name="Hibbett D."/>
            <person name="Henrissat B."/>
            <person name="Matheny P.B."/>
            <person name="Labbe J."/>
            <person name="Martin F."/>
        </authorList>
    </citation>
    <scope>NUCLEOTIDE SEQUENCE</scope>
    <source>
        <strain evidence="1">FP105234-sp</strain>
    </source>
</reference>
<sequence>MSNDHPPAYGLVTSVYRSSLRPIILPLALFTGIWSLVWAIGLFKEIGTDNSQHEKKLATFAIALGAMYSAVAVIEFFGTAAAGFQRYALIRIYSFLSVAAAILVIGAGLLRVIVHFMLKNDLITECTQLATNQTVDFRWGIWGPHIDHTLTASEAASWCKDAWNHDSLSEIVSLIVTIVFAALITLLAFSYAHQTSGDTAPTRLAGPAPAAYHPPYEGTSSSIPDLSYNAPYAPPAGPPPGFREMDDDDGDIGKPPGYGAGAGVAVQDKKVYDVDVESGKGDDPFADFESAPRHH</sequence>
<dbReference type="EMBL" id="MU276134">
    <property type="protein sequence ID" value="KAI0041256.1"/>
    <property type="molecule type" value="Genomic_DNA"/>
</dbReference>
<evidence type="ECO:0000313" key="2">
    <source>
        <dbReference type="Proteomes" id="UP000814033"/>
    </source>
</evidence>
<evidence type="ECO:0000313" key="1">
    <source>
        <dbReference type="EMBL" id="KAI0041256.1"/>
    </source>
</evidence>
<comment type="caution">
    <text evidence="1">The sequence shown here is derived from an EMBL/GenBank/DDBJ whole genome shotgun (WGS) entry which is preliminary data.</text>
</comment>
<protein>
    <submittedName>
        <fullName evidence="1">Uncharacterized protein</fullName>
    </submittedName>
</protein>
<accession>A0ACB8RC60</accession>
<gene>
    <name evidence="1" type="ORF">FA95DRAFT_713098</name>
</gene>
<dbReference type="Proteomes" id="UP000814033">
    <property type="component" value="Unassembled WGS sequence"/>
</dbReference>
<keyword evidence="2" id="KW-1185">Reference proteome</keyword>
<reference evidence="1" key="2">
    <citation type="journal article" date="2022" name="New Phytol.">
        <title>Evolutionary transition to the ectomycorrhizal habit in the genomes of a hyperdiverse lineage of mushroom-forming fungi.</title>
        <authorList>
            <person name="Looney B."/>
            <person name="Miyauchi S."/>
            <person name="Morin E."/>
            <person name="Drula E."/>
            <person name="Courty P.E."/>
            <person name="Kohler A."/>
            <person name="Kuo A."/>
            <person name="LaButti K."/>
            <person name="Pangilinan J."/>
            <person name="Lipzen A."/>
            <person name="Riley R."/>
            <person name="Andreopoulos W."/>
            <person name="He G."/>
            <person name="Johnson J."/>
            <person name="Nolan M."/>
            <person name="Tritt A."/>
            <person name="Barry K.W."/>
            <person name="Grigoriev I.V."/>
            <person name="Nagy L.G."/>
            <person name="Hibbett D."/>
            <person name="Henrissat B."/>
            <person name="Matheny P.B."/>
            <person name="Labbe J."/>
            <person name="Martin F.M."/>
        </authorList>
    </citation>
    <scope>NUCLEOTIDE SEQUENCE</scope>
    <source>
        <strain evidence="1">FP105234-sp</strain>
    </source>
</reference>
<name>A0ACB8RC60_9AGAM</name>
<proteinExistence type="predicted"/>
<organism evidence="1 2">
    <name type="scientific">Auriscalpium vulgare</name>
    <dbReference type="NCBI Taxonomy" id="40419"/>
    <lineage>
        <taxon>Eukaryota</taxon>
        <taxon>Fungi</taxon>
        <taxon>Dikarya</taxon>
        <taxon>Basidiomycota</taxon>
        <taxon>Agaricomycotina</taxon>
        <taxon>Agaricomycetes</taxon>
        <taxon>Russulales</taxon>
        <taxon>Auriscalpiaceae</taxon>
        <taxon>Auriscalpium</taxon>
    </lineage>
</organism>